<dbReference type="PATRIC" id="fig|43658.6.peg.1522"/>
<evidence type="ECO:0000313" key="1">
    <source>
        <dbReference type="EMBL" id="KNC66115.1"/>
    </source>
</evidence>
<accession>A0A0L0EP21</accession>
<organism evidence="1 2">
    <name type="scientific">Pseudoalteromonas rubra</name>
    <dbReference type="NCBI Taxonomy" id="43658"/>
    <lineage>
        <taxon>Bacteria</taxon>
        <taxon>Pseudomonadati</taxon>
        <taxon>Pseudomonadota</taxon>
        <taxon>Gammaproteobacteria</taxon>
        <taxon>Alteromonadales</taxon>
        <taxon>Pseudoalteromonadaceae</taxon>
        <taxon>Pseudoalteromonas</taxon>
    </lineage>
</organism>
<dbReference type="EMBL" id="LFZX01000185">
    <property type="protein sequence ID" value="KNC66115.1"/>
    <property type="molecule type" value="Genomic_DNA"/>
</dbReference>
<name>A0A0L0EP21_9GAMM</name>
<evidence type="ECO:0000313" key="2">
    <source>
        <dbReference type="Proteomes" id="UP000036850"/>
    </source>
</evidence>
<comment type="caution">
    <text evidence="1">The sequence shown here is derived from an EMBL/GenBank/DDBJ whole genome shotgun (WGS) entry which is preliminary data.</text>
</comment>
<dbReference type="AlphaFoldDB" id="A0A0L0EP21"/>
<proteinExistence type="predicted"/>
<protein>
    <submittedName>
        <fullName evidence="1">Uncharacterized protein</fullName>
    </submittedName>
</protein>
<dbReference type="OrthoDB" id="6401430at2"/>
<gene>
    <name evidence="1" type="ORF">AC626_18970</name>
</gene>
<dbReference type="Proteomes" id="UP000036850">
    <property type="component" value="Unassembled WGS sequence"/>
</dbReference>
<sequence>MIEMLMDHKEWIFSGIGVFFFTLFRKRDVSQVLKIFASAAATVYTHLISVFYPKSLVVTKVNIDLRPRHKPFELWLNELPKCKLWLRGINFNSFDITIKHITIEFNYGGVNVKCDNFMHRCVVPRLSFNDVILFEGNLTTEQADYIAGLEDGQSCHVSIKAVLKTPTKEITYEHSYMDGIEPALVNANGRKDKMRNKSMVAEA</sequence>
<reference evidence="2" key="1">
    <citation type="submission" date="2015-07" db="EMBL/GenBank/DDBJ databases">
        <title>Draft genome sequence of a Pseudoalteromonas rubra strain, OCN096, isolated from Kaneohe Bay, Oahu, Hawaii.</title>
        <authorList>
            <person name="Beurmann S."/>
            <person name="Ushijima B."/>
            <person name="Belcaid M."/>
            <person name="Callahan S.M."/>
            <person name="Aeby G.S."/>
        </authorList>
    </citation>
    <scope>NUCLEOTIDE SEQUENCE [LARGE SCALE GENOMIC DNA]</scope>
    <source>
        <strain evidence="2">OCN096</strain>
    </source>
</reference>